<dbReference type="InterPro" id="IPR050772">
    <property type="entry name" value="Hydratase-Decarb/MhpD_sf"/>
</dbReference>
<organism evidence="3 4">
    <name type="scientific">Halobaculum gomorrense</name>
    <dbReference type="NCBI Taxonomy" id="43928"/>
    <lineage>
        <taxon>Archaea</taxon>
        <taxon>Methanobacteriati</taxon>
        <taxon>Methanobacteriota</taxon>
        <taxon>Stenosarchaea group</taxon>
        <taxon>Halobacteria</taxon>
        <taxon>Halobacteriales</taxon>
        <taxon>Haloferacaceae</taxon>
        <taxon>Halobaculum</taxon>
    </lineage>
</organism>
<dbReference type="GO" id="GO:0005737">
    <property type="term" value="C:cytoplasm"/>
    <property type="evidence" value="ECO:0007669"/>
    <property type="project" value="TreeGrafter"/>
</dbReference>
<evidence type="ECO:0000256" key="1">
    <source>
        <dbReference type="ARBA" id="ARBA00023239"/>
    </source>
</evidence>
<dbReference type="PANTHER" id="PTHR30143:SF0">
    <property type="entry name" value="2-KETO-4-PENTENOATE HYDRATASE"/>
    <property type="match status" value="1"/>
</dbReference>
<reference evidence="3 4" key="1">
    <citation type="submission" date="2016-11" db="EMBL/GenBank/DDBJ databases">
        <authorList>
            <person name="Jaros S."/>
            <person name="Januszkiewicz K."/>
            <person name="Wedrychowicz H."/>
        </authorList>
    </citation>
    <scope>NUCLEOTIDE SEQUENCE [LARGE SCALE GENOMIC DNA]</scope>
    <source>
        <strain evidence="3 4">DSM 9297</strain>
    </source>
</reference>
<dbReference type="OrthoDB" id="257434at2157"/>
<dbReference type="PANTHER" id="PTHR30143">
    <property type="entry name" value="ACID HYDRATASE"/>
    <property type="match status" value="1"/>
</dbReference>
<keyword evidence="1" id="KW-0456">Lyase</keyword>
<keyword evidence="4" id="KW-1185">Reference proteome</keyword>
<dbReference type="GO" id="GO:0008684">
    <property type="term" value="F:2-oxopent-4-enoate hydratase activity"/>
    <property type="evidence" value="ECO:0007669"/>
    <property type="project" value="TreeGrafter"/>
</dbReference>
<evidence type="ECO:0000313" key="3">
    <source>
        <dbReference type="EMBL" id="SHH22187.1"/>
    </source>
</evidence>
<proteinExistence type="predicted"/>
<dbReference type="AlphaFoldDB" id="A0A1M5R736"/>
<sequence>MTPDDADEVTDALAAAHRTATPVSPDGFPRIDSLADGYRVQERLIARLSDRRGNPIGYKIGFTNQRVQADLGVAEPGYGRLLADTLARSPATIRLDEYVGLRVEPEIVFRLGSDLSADASRTATRGAISAVVPAVELVDSRTDWRFDAPLAVADNCLDAGIVVGDDAAPNGRSTSTESVTLRVDGEAVASGAGDEVLGDPLAALAWLAETAGGLPAGALVSTGSLTEPLAVEPEETVTAAFASLGAVELRVR</sequence>
<gene>
    <name evidence="3" type="ORF">SAMN05443636_2082</name>
</gene>
<feature type="domain" description="Fumarylacetoacetase-like C-terminal" evidence="2">
    <location>
        <begin position="83"/>
        <end position="251"/>
    </location>
</feature>
<evidence type="ECO:0000313" key="4">
    <source>
        <dbReference type="Proteomes" id="UP000184357"/>
    </source>
</evidence>
<dbReference type="Gene3D" id="3.90.850.10">
    <property type="entry name" value="Fumarylacetoacetase-like, C-terminal domain"/>
    <property type="match status" value="1"/>
</dbReference>
<evidence type="ECO:0000259" key="2">
    <source>
        <dbReference type="Pfam" id="PF01557"/>
    </source>
</evidence>
<protein>
    <submittedName>
        <fullName evidence="3">2-oxo-hept-3-ene-1,7-dioate hydratase/2-keto-4-pentenoate hydratase</fullName>
    </submittedName>
</protein>
<dbReference type="Pfam" id="PF01557">
    <property type="entry name" value="FAA_hydrolase"/>
    <property type="match status" value="1"/>
</dbReference>
<dbReference type="InterPro" id="IPR036663">
    <property type="entry name" value="Fumarylacetoacetase_C_sf"/>
</dbReference>
<dbReference type="Proteomes" id="UP000184357">
    <property type="component" value="Unassembled WGS sequence"/>
</dbReference>
<name>A0A1M5R736_9EURY</name>
<dbReference type="SUPFAM" id="SSF56529">
    <property type="entry name" value="FAH"/>
    <property type="match status" value="1"/>
</dbReference>
<dbReference type="STRING" id="43928.SAMN05443636_2082"/>
<dbReference type="EMBL" id="FQWV01000005">
    <property type="protein sequence ID" value="SHH22187.1"/>
    <property type="molecule type" value="Genomic_DNA"/>
</dbReference>
<accession>A0A1M5R736</accession>
<dbReference type="InterPro" id="IPR011234">
    <property type="entry name" value="Fumarylacetoacetase-like_C"/>
</dbReference>
<dbReference type="RefSeq" id="WP_073309240.1">
    <property type="nucleotide sequence ID" value="NZ_FQWV01000005.1"/>
</dbReference>